<evidence type="ECO:0000313" key="3">
    <source>
        <dbReference type="EMBL" id="KAA2263040.1"/>
    </source>
</evidence>
<dbReference type="AlphaFoldDB" id="A0A5B2XJM6"/>
<dbReference type="EMBL" id="VUOB01000019">
    <property type="protein sequence ID" value="KAA2263040.1"/>
    <property type="molecule type" value="Genomic_DNA"/>
</dbReference>
<sequence>MVSAVPVGAAPADSLGSPPTGASGRTGPDDAKVDYHQWRSAEFLAGSAEGTAWTPGGLTIGHPAGTITHTEPGLGTTRAYDYARWTSPRHTQGFDASQLIASWNAETPAGAWLQVEMRGRTDKGADTAWYVMGRWASGDGDIQRTSVAGQSDATGEIDVDTFQAAQGVALRAYELRVTLYRAQGTTASPTLSALGAMTSAVPDRFTVPPSRSGGAWGVELPVPRYSQDVHAGQYPQYDGGGEAWCSPTSTEMVVEYWGRTPTAAQLSWVDPSYADPSVDQAARNTYDYSYQGAGNWPFNAAYAASYGLAAHITRLRSLTELEHYVRLGVPVVTSQSFRADELDGAGYGTSGHLMVVVGFTPTGDVIANDPASATDAQVRHVYKRTQFENIWLRTKRYRADGSVGDGSGGVVYLIAPRGYPLPS</sequence>
<proteinExistence type="predicted"/>
<feature type="domain" description="Peptidase C39-like" evidence="2">
    <location>
        <begin position="221"/>
        <end position="371"/>
    </location>
</feature>
<evidence type="ECO:0000259" key="2">
    <source>
        <dbReference type="Pfam" id="PF13529"/>
    </source>
</evidence>
<dbReference type="Gene3D" id="3.90.70.10">
    <property type="entry name" value="Cysteine proteinases"/>
    <property type="match status" value="1"/>
</dbReference>
<evidence type="ECO:0000256" key="1">
    <source>
        <dbReference type="SAM" id="MobiDB-lite"/>
    </source>
</evidence>
<feature type="region of interest" description="Disordered" evidence="1">
    <location>
        <begin position="1"/>
        <end position="31"/>
    </location>
</feature>
<reference evidence="3 4" key="1">
    <citation type="submission" date="2019-09" db="EMBL/GenBank/DDBJ databases">
        <title>Goodfellowia gen. nov., a new genus of the Pseudonocardineae related to Actinoalloteichus, containing Goodfellowia coeruleoviolacea gen. nov., comb. nov. gen. nov., comb. nov.</title>
        <authorList>
            <person name="Labeda D."/>
        </authorList>
    </citation>
    <scope>NUCLEOTIDE SEQUENCE [LARGE SCALE GENOMIC DNA]</scope>
    <source>
        <strain evidence="3 4">AN110305</strain>
    </source>
</reference>
<accession>A0A5B2XJM6</accession>
<comment type="caution">
    <text evidence="3">The sequence shown here is derived from an EMBL/GenBank/DDBJ whole genome shotgun (WGS) entry which is preliminary data.</text>
</comment>
<protein>
    <submittedName>
        <fullName evidence="3">Peptidase C39 family protein</fullName>
    </submittedName>
</protein>
<gene>
    <name evidence="3" type="ORF">F0L68_11185</name>
</gene>
<keyword evidence="4" id="KW-1185">Reference proteome</keyword>
<evidence type="ECO:0000313" key="4">
    <source>
        <dbReference type="Proteomes" id="UP000323454"/>
    </source>
</evidence>
<dbReference type="InterPro" id="IPR039564">
    <property type="entry name" value="Peptidase_C39-like"/>
</dbReference>
<organism evidence="3 4">
    <name type="scientific">Solihabitans fulvus</name>
    <dbReference type="NCBI Taxonomy" id="1892852"/>
    <lineage>
        <taxon>Bacteria</taxon>
        <taxon>Bacillati</taxon>
        <taxon>Actinomycetota</taxon>
        <taxon>Actinomycetes</taxon>
        <taxon>Pseudonocardiales</taxon>
        <taxon>Pseudonocardiaceae</taxon>
        <taxon>Solihabitans</taxon>
    </lineage>
</organism>
<dbReference type="Proteomes" id="UP000323454">
    <property type="component" value="Unassembled WGS sequence"/>
</dbReference>
<dbReference type="OrthoDB" id="9789941at2"/>
<dbReference type="Pfam" id="PF13529">
    <property type="entry name" value="Peptidase_C39_2"/>
    <property type="match status" value="1"/>
</dbReference>
<name>A0A5B2XJM6_9PSEU</name>
<reference evidence="3 4" key="2">
    <citation type="submission" date="2019-09" db="EMBL/GenBank/DDBJ databases">
        <authorList>
            <person name="Jin C."/>
        </authorList>
    </citation>
    <scope>NUCLEOTIDE SEQUENCE [LARGE SCALE GENOMIC DNA]</scope>
    <source>
        <strain evidence="3 4">AN110305</strain>
    </source>
</reference>